<sequence>MLLPSGPDMVHRFSLRKTQPSTPLVKGRPNNYDASSEEFNPARADCGLQGAATSPSSTTNLLPIISSLNKNYLAQTLKRAQLLVYLFHIKSASITREIFLTQVKTHDRGNDCSNHTNTY</sequence>
<evidence type="ECO:0000313" key="3">
    <source>
        <dbReference type="Proteomes" id="UP000001286"/>
    </source>
</evidence>
<dbReference type="AntiFam" id="ANF00028">
    <property type="entry name" value="Antisense to SRP RNA"/>
</dbReference>
<feature type="region of interest" description="Disordered" evidence="1">
    <location>
        <begin position="15"/>
        <end position="37"/>
    </location>
</feature>
<dbReference type="AlphaFoldDB" id="G2Z977"/>
<evidence type="ECO:0000313" key="2">
    <source>
        <dbReference type="EMBL" id="CBW87168.1"/>
    </source>
</evidence>
<dbReference type="eggNOG" id="ENOG503081V">
    <property type="taxonomic scope" value="Bacteria"/>
</dbReference>
<gene>
    <name evidence="2" type="ordered locus">LIV_2666</name>
</gene>
<reference evidence="2 3" key="1">
    <citation type="journal article" date="2011" name="J. Bacteriol.">
        <title>Complete genome sequence of the animal pathogen Listeria ivanovii, which provides insights into host specificities and evolution of the genus Listeria.</title>
        <authorList>
            <person name="Buchrieser C."/>
            <person name="Rusniok C."/>
            <person name="Garrido P."/>
            <person name="Hain T."/>
            <person name="Scortti M."/>
            <person name="Lampidis R."/>
            <person name="Karst U."/>
            <person name="Chakraborty T."/>
            <person name="Cossart P."/>
            <person name="Kreft J."/>
            <person name="Vazquez-Boland J.A."/>
            <person name="Goebel W."/>
            <person name="Glaser P."/>
        </authorList>
    </citation>
    <scope>NUCLEOTIDE SEQUENCE [LARGE SCALE GENOMIC DNA]</scope>
    <source>
        <strain evidence="3">ATCC BAA-678 / PAM 55</strain>
    </source>
</reference>
<dbReference type="HOGENOM" id="CLU_2302434_0_0_9"/>
<dbReference type="EMBL" id="FR687253">
    <property type="protein sequence ID" value="CBW87168.1"/>
    <property type="molecule type" value="Genomic_DNA"/>
</dbReference>
<proteinExistence type="predicted"/>
<name>G2Z977_LISIP</name>
<evidence type="ECO:0000256" key="1">
    <source>
        <dbReference type="SAM" id="MobiDB-lite"/>
    </source>
</evidence>
<protein>
    <submittedName>
        <fullName evidence="2">Uncharacterized protein</fullName>
    </submittedName>
</protein>
<organism evidence="2 3">
    <name type="scientific">Listeria ivanovii (strain ATCC BAA-678 / PAM 55)</name>
    <dbReference type="NCBI Taxonomy" id="881621"/>
    <lineage>
        <taxon>Bacteria</taxon>
        <taxon>Bacillati</taxon>
        <taxon>Bacillota</taxon>
        <taxon>Bacilli</taxon>
        <taxon>Bacillales</taxon>
        <taxon>Listeriaceae</taxon>
        <taxon>Listeria</taxon>
    </lineage>
</organism>
<accession>G2Z977</accession>
<dbReference type="KEGG" id="liv:LIV_2666"/>
<dbReference type="Proteomes" id="UP000001286">
    <property type="component" value="Chromosome"/>
</dbReference>